<proteinExistence type="predicted"/>
<evidence type="ECO:0000313" key="2">
    <source>
        <dbReference type="EnsemblMetazoa" id="GPAI006794-PA"/>
    </source>
</evidence>
<evidence type="ECO:0000256" key="1">
    <source>
        <dbReference type="SAM" id="Phobius"/>
    </source>
</evidence>
<evidence type="ECO:0000313" key="3">
    <source>
        <dbReference type="Proteomes" id="UP000092445"/>
    </source>
</evidence>
<accession>A0A1A9Z8B4</accession>
<keyword evidence="3" id="KW-1185">Reference proteome</keyword>
<dbReference type="AlphaFoldDB" id="A0A1A9Z8B4"/>
<keyword evidence="1" id="KW-0812">Transmembrane</keyword>
<organism evidence="2 3">
    <name type="scientific">Glossina pallidipes</name>
    <name type="common">Tsetse fly</name>
    <dbReference type="NCBI Taxonomy" id="7398"/>
    <lineage>
        <taxon>Eukaryota</taxon>
        <taxon>Metazoa</taxon>
        <taxon>Ecdysozoa</taxon>
        <taxon>Arthropoda</taxon>
        <taxon>Hexapoda</taxon>
        <taxon>Insecta</taxon>
        <taxon>Pterygota</taxon>
        <taxon>Neoptera</taxon>
        <taxon>Endopterygota</taxon>
        <taxon>Diptera</taxon>
        <taxon>Brachycera</taxon>
        <taxon>Muscomorpha</taxon>
        <taxon>Hippoboscoidea</taxon>
        <taxon>Glossinidae</taxon>
        <taxon>Glossina</taxon>
    </lineage>
</organism>
<reference evidence="3" key="1">
    <citation type="submission" date="2014-03" db="EMBL/GenBank/DDBJ databases">
        <authorList>
            <person name="Aksoy S."/>
            <person name="Warren W."/>
            <person name="Wilson R.K."/>
        </authorList>
    </citation>
    <scope>NUCLEOTIDE SEQUENCE [LARGE SCALE GENOMIC DNA]</scope>
    <source>
        <strain evidence="3">IAEA</strain>
    </source>
</reference>
<keyword evidence="1" id="KW-1133">Transmembrane helix</keyword>
<feature type="transmembrane region" description="Helical" evidence="1">
    <location>
        <begin position="50"/>
        <end position="73"/>
    </location>
</feature>
<reference evidence="2" key="2">
    <citation type="submission" date="2020-05" db="UniProtKB">
        <authorList>
            <consortium name="EnsemblMetazoa"/>
        </authorList>
    </citation>
    <scope>IDENTIFICATION</scope>
    <source>
        <strain evidence="2">IAEA</strain>
    </source>
</reference>
<sequence length="134" mass="15645">MENFFKNNISVVARAIQTFTIQISTMMWGRNITKFFISFNDTKKKKKELFIVDFFLHSLGFALHMNSYGLVIMHVTGTMCKRVADHIYLKWLGKCSSYNRPPQPLLKSYQKNRKQNAKSLATKTAVRLLNNKVY</sequence>
<name>A0A1A9Z8B4_GLOPL</name>
<dbReference type="EnsemblMetazoa" id="GPAI006794-RA">
    <property type="protein sequence ID" value="GPAI006794-PA"/>
    <property type="gene ID" value="GPAI006794"/>
</dbReference>
<keyword evidence="1" id="KW-0472">Membrane</keyword>
<dbReference type="VEuPathDB" id="VectorBase:GPAI006794"/>
<feature type="transmembrane region" description="Helical" evidence="1">
    <location>
        <begin position="12"/>
        <end position="29"/>
    </location>
</feature>
<protein>
    <submittedName>
        <fullName evidence="2">Uncharacterized protein</fullName>
    </submittedName>
</protein>
<dbReference type="Proteomes" id="UP000092445">
    <property type="component" value="Unassembled WGS sequence"/>
</dbReference>